<comment type="caution">
    <text evidence="1">The sequence shown here is derived from an EMBL/GenBank/DDBJ whole genome shotgun (WGS) entry which is preliminary data.</text>
</comment>
<proteinExistence type="predicted"/>
<evidence type="ECO:0000313" key="2">
    <source>
        <dbReference type="Proteomes" id="UP001392437"/>
    </source>
</evidence>
<sequence length="149" mass="15683">MQVRTAITAVLGSSISFSAAAPHPRANIPSELNITGLAASTESGKPAAHFAFAVSIPGGGDAIKCSFYGRAAAGGLLPDVAWRPCDDPTVQWQFRHEPSRPGTSGPYLLVVTYRVDAQTGQRSYKGESNFVVANLSEGYELARGGMEAR</sequence>
<dbReference type="EMBL" id="JAQQWP010000006">
    <property type="protein sequence ID" value="KAK8113756.1"/>
    <property type="molecule type" value="Genomic_DNA"/>
</dbReference>
<reference evidence="1 2" key="1">
    <citation type="submission" date="2023-01" db="EMBL/GenBank/DDBJ databases">
        <title>Analysis of 21 Apiospora genomes using comparative genomics revels a genus with tremendous synthesis potential of carbohydrate active enzymes and secondary metabolites.</title>
        <authorList>
            <person name="Sorensen T."/>
        </authorList>
    </citation>
    <scope>NUCLEOTIDE SEQUENCE [LARGE SCALE GENOMIC DNA]</scope>
    <source>
        <strain evidence="1 2">CBS 117206</strain>
    </source>
</reference>
<accession>A0AAW0QQI0</accession>
<evidence type="ECO:0008006" key="3">
    <source>
        <dbReference type="Google" id="ProtNLM"/>
    </source>
</evidence>
<dbReference type="Proteomes" id="UP001392437">
    <property type="component" value="Unassembled WGS sequence"/>
</dbReference>
<protein>
    <recommendedName>
        <fullName evidence="3">Secreted protein</fullName>
    </recommendedName>
</protein>
<keyword evidence="2" id="KW-1185">Reference proteome</keyword>
<organism evidence="1 2">
    <name type="scientific">Apiospora kogelbergensis</name>
    <dbReference type="NCBI Taxonomy" id="1337665"/>
    <lineage>
        <taxon>Eukaryota</taxon>
        <taxon>Fungi</taxon>
        <taxon>Dikarya</taxon>
        <taxon>Ascomycota</taxon>
        <taxon>Pezizomycotina</taxon>
        <taxon>Sordariomycetes</taxon>
        <taxon>Xylariomycetidae</taxon>
        <taxon>Amphisphaeriales</taxon>
        <taxon>Apiosporaceae</taxon>
        <taxon>Apiospora</taxon>
    </lineage>
</organism>
<gene>
    <name evidence="1" type="ORF">PG999_005825</name>
</gene>
<evidence type="ECO:0000313" key="1">
    <source>
        <dbReference type="EMBL" id="KAK8113756.1"/>
    </source>
</evidence>
<name>A0AAW0QQI0_9PEZI</name>
<dbReference type="AlphaFoldDB" id="A0AAW0QQI0"/>